<proteinExistence type="predicted"/>
<feature type="domain" description="DDH" evidence="1">
    <location>
        <begin position="56"/>
        <end position="158"/>
    </location>
</feature>
<evidence type="ECO:0000313" key="3">
    <source>
        <dbReference type="EMBL" id="HIU44871.1"/>
    </source>
</evidence>
<dbReference type="GO" id="GO:0004527">
    <property type="term" value="F:exonuclease activity"/>
    <property type="evidence" value="ECO:0007669"/>
    <property type="project" value="UniProtKB-KW"/>
</dbReference>
<dbReference type="Proteomes" id="UP000824070">
    <property type="component" value="Unassembled WGS sequence"/>
</dbReference>
<organism evidence="3 4">
    <name type="scientific">Candidatus Alloenteromonas pullicola</name>
    <dbReference type="NCBI Taxonomy" id="2840784"/>
    <lineage>
        <taxon>Bacteria</taxon>
        <taxon>Bacillati</taxon>
        <taxon>Bacillota</taxon>
        <taxon>Bacillota incertae sedis</taxon>
        <taxon>Candidatus Alloenteromonas</taxon>
    </lineage>
</organism>
<dbReference type="InterPro" id="IPR051673">
    <property type="entry name" value="SSDNA_exonuclease_RecJ"/>
</dbReference>
<protein>
    <submittedName>
        <fullName evidence="3">DHH family phosphoesterase</fullName>
    </submittedName>
</protein>
<accession>A0A9D1S2G6</accession>
<reference evidence="3" key="2">
    <citation type="journal article" date="2021" name="PeerJ">
        <title>Extensive microbial diversity within the chicken gut microbiome revealed by metagenomics and culture.</title>
        <authorList>
            <person name="Gilroy R."/>
            <person name="Ravi A."/>
            <person name="Getino M."/>
            <person name="Pursley I."/>
            <person name="Horton D.L."/>
            <person name="Alikhan N.F."/>
            <person name="Baker D."/>
            <person name="Gharbi K."/>
            <person name="Hall N."/>
            <person name="Watson M."/>
            <person name="Adriaenssens E.M."/>
            <person name="Foster-Nyarko E."/>
            <person name="Jarju S."/>
            <person name="Secka A."/>
            <person name="Antonio M."/>
            <person name="Oren A."/>
            <person name="Chaudhuri R.R."/>
            <person name="La Ragione R."/>
            <person name="Hildebrand F."/>
            <person name="Pallen M.J."/>
        </authorList>
    </citation>
    <scope>NUCLEOTIDE SEQUENCE</scope>
    <source>
        <strain evidence="3">ChiGjej1B1-22543</strain>
    </source>
</reference>
<dbReference type="InterPro" id="IPR001667">
    <property type="entry name" value="DDH_dom"/>
</dbReference>
<gene>
    <name evidence="3" type="ORF">IAC52_01050</name>
</gene>
<dbReference type="InterPro" id="IPR003156">
    <property type="entry name" value="DHHA1_dom"/>
</dbReference>
<evidence type="ECO:0000259" key="1">
    <source>
        <dbReference type="Pfam" id="PF01368"/>
    </source>
</evidence>
<dbReference type="Gene3D" id="3.90.1640.30">
    <property type="match status" value="1"/>
</dbReference>
<evidence type="ECO:0000259" key="2">
    <source>
        <dbReference type="Pfam" id="PF02272"/>
    </source>
</evidence>
<dbReference type="EMBL" id="DVMV01000009">
    <property type="protein sequence ID" value="HIU44871.1"/>
    <property type="molecule type" value="Genomic_DNA"/>
</dbReference>
<dbReference type="AlphaFoldDB" id="A0A9D1S2G6"/>
<evidence type="ECO:0000313" key="4">
    <source>
        <dbReference type="Proteomes" id="UP000824070"/>
    </source>
</evidence>
<comment type="caution">
    <text evidence="3">The sequence shown here is derived from an EMBL/GenBank/DDBJ whole genome shotgun (WGS) entry which is preliminary data.</text>
</comment>
<dbReference type="GO" id="GO:0003676">
    <property type="term" value="F:nucleic acid binding"/>
    <property type="evidence" value="ECO:0007669"/>
    <property type="project" value="InterPro"/>
</dbReference>
<dbReference type="Gene3D" id="3.10.310.30">
    <property type="match status" value="1"/>
</dbReference>
<dbReference type="PANTHER" id="PTHR30255">
    <property type="entry name" value="SINGLE-STRANDED-DNA-SPECIFIC EXONUCLEASE RECJ"/>
    <property type="match status" value="1"/>
</dbReference>
<reference evidence="3" key="1">
    <citation type="submission" date="2020-10" db="EMBL/GenBank/DDBJ databases">
        <authorList>
            <person name="Gilroy R."/>
        </authorList>
    </citation>
    <scope>NUCLEOTIDE SEQUENCE</scope>
    <source>
        <strain evidence="3">ChiGjej1B1-22543</strain>
    </source>
</reference>
<sequence length="516" mass="56693">MDSLKERLKRYYSLDEEGYARICREPSFSYLPSLSKSLAALEAKSRIAEAIREGQRILIYGDYDCDGIMATSIMARALSLLGANFDFFIPSRYTDGYGLTMENAKKILRAGYRLLICVDNGVGCLDQIALLLDKGVETIVIDHHDLPAALPPSRSLIHDRLLQSLSVKTSAGALTFYFSCLLLGKVDEESLFMGATSVVSDMMPMKGENALLVSLANRLSRQGVGDRICRLADSELIDERALSLRCIPAINAVGRIEVGHKARALVPYFARLKVDPSPAYALLKEDNERRKALSNEAEGKAKVDPSAPGCFQLSDLIEGLNGLLANRLLEETGKPSLVLSKSYAHPGYYVGSMRGKGDFDCAEMVEPIRDSLSSFGGHQKAAGLSLSESNLGLLKDRFLSYCRSLSSLEDEPQPSIPLELSEANLDSYRVIRSFGPFGVDHPEPVFELSMDAASLQYSKTERLCTPLGKGVRVFSFSLFRKDLPSMGKIAFSGTFSLSKKMGRASLTFYANSYRLL</sequence>
<dbReference type="PANTHER" id="PTHR30255:SF2">
    <property type="entry name" value="SINGLE-STRANDED-DNA-SPECIFIC EXONUCLEASE RECJ"/>
    <property type="match status" value="1"/>
</dbReference>
<dbReference type="Pfam" id="PF02272">
    <property type="entry name" value="DHHA1"/>
    <property type="match status" value="1"/>
</dbReference>
<dbReference type="SUPFAM" id="SSF64182">
    <property type="entry name" value="DHH phosphoesterases"/>
    <property type="match status" value="1"/>
</dbReference>
<feature type="domain" description="DHHA1" evidence="2">
    <location>
        <begin position="324"/>
        <end position="401"/>
    </location>
</feature>
<dbReference type="InterPro" id="IPR038763">
    <property type="entry name" value="DHH_sf"/>
</dbReference>
<dbReference type="Pfam" id="PF01368">
    <property type="entry name" value="DHH"/>
    <property type="match status" value="1"/>
</dbReference>
<name>A0A9D1S2G6_9FIRM</name>